<accession>A0ABY2QW23</accession>
<evidence type="ECO:0000313" key="1">
    <source>
        <dbReference type="EMBL" id="THV13756.1"/>
    </source>
</evidence>
<dbReference type="EMBL" id="STGT01000003">
    <property type="protein sequence ID" value="THV13756.1"/>
    <property type="molecule type" value="Genomic_DNA"/>
</dbReference>
<name>A0ABY2QW23_9HYPH</name>
<evidence type="ECO:0008006" key="3">
    <source>
        <dbReference type="Google" id="ProtNLM"/>
    </source>
</evidence>
<gene>
    <name evidence="1" type="ORF">E9677_12675</name>
</gene>
<comment type="caution">
    <text evidence="1">The sequence shown here is derived from an EMBL/GenBank/DDBJ whole genome shotgun (WGS) entry which is preliminary data.</text>
</comment>
<proteinExistence type="predicted"/>
<organism evidence="1 2">
    <name type="scientific">Rhizobium rhizophilum</name>
    <dbReference type="NCBI Taxonomy" id="1850373"/>
    <lineage>
        <taxon>Bacteria</taxon>
        <taxon>Pseudomonadati</taxon>
        <taxon>Pseudomonadota</taxon>
        <taxon>Alphaproteobacteria</taxon>
        <taxon>Hyphomicrobiales</taxon>
        <taxon>Rhizobiaceae</taxon>
        <taxon>Rhizobium/Agrobacterium group</taxon>
        <taxon>Rhizobium</taxon>
    </lineage>
</organism>
<reference evidence="1 2" key="1">
    <citation type="submission" date="2019-04" db="EMBL/GenBank/DDBJ databases">
        <title>Genome sequence of strain 7209-2.</title>
        <authorList>
            <person name="Gao J."/>
            <person name="Sun J."/>
        </authorList>
    </citation>
    <scope>NUCLEOTIDE SEQUENCE [LARGE SCALE GENOMIC DNA]</scope>
    <source>
        <strain evidence="1 2">7209-2</strain>
    </source>
</reference>
<dbReference type="Proteomes" id="UP000309667">
    <property type="component" value="Unassembled WGS sequence"/>
</dbReference>
<evidence type="ECO:0000313" key="2">
    <source>
        <dbReference type="Proteomes" id="UP000309667"/>
    </source>
</evidence>
<keyword evidence="2" id="KW-1185">Reference proteome</keyword>
<sequence>MADRPILFSAVMVRALLDGRKTQTRRILKPQPTLNSAGLMIWDHGRDFIQGTPADVAAGQLIKAGDRLWVRERTHIDGRQANYAADFHPEHDLCGLGYRPSIHMPRWASRLTLTVTEVRVERLQEIIENDADAEGWPAPENRAKSGVAEIRDAYPIGWYAWLWETINGPGAWDANPWVVAYTFTVERKNIDEVTA</sequence>
<dbReference type="RefSeq" id="WP_136558464.1">
    <property type="nucleotide sequence ID" value="NZ_STGT01000003.1"/>
</dbReference>
<protein>
    <recommendedName>
        <fullName evidence="3">ASCH domain-containing protein</fullName>
    </recommendedName>
</protein>